<dbReference type="PANTHER" id="PTHR22550:SF9">
    <property type="entry name" value="STAGE V SPORULATION PROTEIN AF"/>
    <property type="match status" value="1"/>
</dbReference>
<feature type="transmembrane region" description="Helical" evidence="3">
    <location>
        <begin position="301"/>
        <end position="320"/>
    </location>
</feature>
<protein>
    <submittedName>
        <fullName evidence="4">Spore germination protein</fullName>
    </submittedName>
</protein>
<dbReference type="Proteomes" id="UP000325292">
    <property type="component" value="Chromosome"/>
</dbReference>
<keyword evidence="3" id="KW-0812">Transmembrane</keyword>
<dbReference type="Pfam" id="PF03323">
    <property type="entry name" value="GerA"/>
    <property type="match status" value="1"/>
</dbReference>
<accession>A0ABM6RQT0</accession>
<gene>
    <name evidence="4" type="ORF">BXT84_06470</name>
</gene>
<feature type="transmembrane region" description="Helical" evidence="3">
    <location>
        <begin position="430"/>
        <end position="454"/>
    </location>
</feature>
<organism evidence="4 5">
    <name type="scientific">Sulfobacillus thermotolerans</name>
    <dbReference type="NCBI Taxonomy" id="338644"/>
    <lineage>
        <taxon>Bacteria</taxon>
        <taxon>Bacillati</taxon>
        <taxon>Bacillota</taxon>
        <taxon>Clostridia</taxon>
        <taxon>Eubacteriales</taxon>
        <taxon>Clostridiales Family XVII. Incertae Sedis</taxon>
        <taxon>Sulfobacillus</taxon>
    </lineage>
</organism>
<reference evidence="4 5" key="1">
    <citation type="journal article" date="2019" name="Sci. Rep.">
        <title>Sulfobacillus thermotolerans: new insights into resistance and metabolic capacities of acidophilic chemolithotrophs.</title>
        <authorList>
            <person name="Panyushkina A.E."/>
            <person name="Babenko V.V."/>
            <person name="Nikitina A.S."/>
            <person name="Selezneva O.V."/>
            <person name="Tsaplina I.A."/>
            <person name="Letarova M.A."/>
            <person name="Kostryukova E.S."/>
            <person name="Letarov A.V."/>
        </authorList>
    </citation>
    <scope>NUCLEOTIDE SEQUENCE [LARGE SCALE GENOMIC DNA]</scope>
    <source>
        <strain evidence="4 5">Kr1</strain>
    </source>
</reference>
<name>A0ABM6RQT0_9FIRM</name>
<feature type="transmembrane region" description="Helical" evidence="3">
    <location>
        <begin position="393"/>
        <end position="410"/>
    </location>
</feature>
<feature type="transmembrane region" description="Helical" evidence="3">
    <location>
        <begin position="369"/>
        <end position="386"/>
    </location>
</feature>
<evidence type="ECO:0000256" key="3">
    <source>
        <dbReference type="SAM" id="Phobius"/>
    </source>
</evidence>
<evidence type="ECO:0000313" key="4">
    <source>
        <dbReference type="EMBL" id="AUW93631.1"/>
    </source>
</evidence>
<evidence type="ECO:0000256" key="2">
    <source>
        <dbReference type="ARBA" id="ARBA00023136"/>
    </source>
</evidence>
<keyword evidence="5" id="KW-1185">Reference proteome</keyword>
<dbReference type="InterPro" id="IPR004995">
    <property type="entry name" value="Spore_Ger"/>
</dbReference>
<comment type="similarity">
    <text evidence="1">Belongs to the GerABKA family.</text>
</comment>
<keyword evidence="3" id="KW-1133">Transmembrane helix</keyword>
<dbReference type="EMBL" id="CP019454">
    <property type="protein sequence ID" value="AUW93631.1"/>
    <property type="molecule type" value="Genomic_DNA"/>
</dbReference>
<keyword evidence="2 3" id="KW-0472">Membrane</keyword>
<dbReference type="InterPro" id="IPR050768">
    <property type="entry name" value="UPF0353/GerABKA_families"/>
</dbReference>
<proteinExistence type="inferred from homology"/>
<sequence length="507" mass="57605">MPVEHVHKSQGTVKPEEVSEDLKHNVQWLKDYLGYKETFDLIVREFKIGARNVALIYLDSFVSQTNLTLIMQELFKTPDDQLTHPRLQRLLNRKIPFIEITPETQLDKTADQILAGPAALLVDGISHAIVLDVRKYPDRTPSEPSMERVLRGPKDGFVETLVFNTIMIRRRLRDPNLRIEIHEVGRRSQADVAIMFIKDIANDFFVKQIRDRIKHVDVDALTMSEKALQEWIIRKPWWNPFPNSRFTERPDVAAEHLTEGHVLVMIDTSPNAMILPVTFFSFLQSVEEYHEDVMIGTYLKWVRFLGVALSWFGPPLWYALLASHTVLPDGWQVLIHPAVTEVPVFWQLVGAEIGVDLLRLALTFSPDPLTQSMGFFGAILLGDVAVKAKMIDAQVIVYVALAAVGTFSAPDLDFGMAIRLLRMFLLVTTGLGVLIGFPWIGFGIGIVVPLILLASTDSFGMRYSWPVFPWNGRALGAEFVRKPLNRKVMRPSLTLPHDPTHRRPKPR</sequence>
<dbReference type="PANTHER" id="PTHR22550">
    <property type="entry name" value="SPORE GERMINATION PROTEIN"/>
    <property type="match status" value="1"/>
</dbReference>
<dbReference type="PIRSF" id="PIRSF005690">
    <property type="entry name" value="GerBA"/>
    <property type="match status" value="1"/>
</dbReference>
<evidence type="ECO:0000313" key="5">
    <source>
        <dbReference type="Proteomes" id="UP000325292"/>
    </source>
</evidence>
<evidence type="ECO:0000256" key="1">
    <source>
        <dbReference type="ARBA" id="ARBA00005278"/>
    </source>
</evidence>